<dbReference type="PANTHER" id="PTHR46134:SF3">
    <property type="entry name" value="ARFGAP WITH FG REPEATS 1"/>
    <property type="match status" value="1"/>
</dbReference>
<keyword evidence="3 5" id="KW-0863">Zinc-finger</keyword>
<dbReference type="AlphaFoldDB" id="A0AAN7DHL8"/>
<evidence type="ECO:0000256" key="2">
    <source>
        <dbReference type="ARBA" id="ARBA00022737"/>
    </source>
</evidence>
<name>A0AAN7DHL8_9FUNG</name>
<evidence type="ECO:0000256" key="4">
    <source>
        <dbReference type="ARBA" id="ARBA00022833"/>
    </source>
</evidence>
<accession>A0AAN7DHL8</accession>
<dbReference type="PROSITE" id="PS50115">
    <property type="entry name" value="ARFGAP"/>
    <property type="match status" value="1"/>
</dbReference>
<dbReference type="GeneID" id="89946347"/>
<evidence type="ECO:0000256" key="6">
    <source>
        <dbReference type="SAM" id="MobiDB-lite"/>
    </source>
</evidence>
<evidence type="ECO:0000256" key="5">
    <source>
        <dbReference type="PROSITE-ProRule" id="PRU00288"/>
    </source>
</evidence>
<feature type="compositionally biased region" description="Polar residues" evidence="6">
    <location>
        <begin position="289"/>
        <end position="318"/>
    </location>
</feature>
<dbReference type="GO" id="GO:0016020">
    <property type="term" value="C:membrane"/>
    <property type="evidence" value="ECO:0007669"/>
    <property type="project" value="TreeGrafter"/>
</dbReference>
<dbReference type="GO" id="GO:0008270">
    <property type="term" value="F:zinc ion binding"/>
    <property type="evidence" value="ECO:0007669"/>
    <property type="project" value="UniProtKB-KW"/>
</dbReference>
<dbReference type="GO" id="GO:0005737">
    <property type="term" value="C:cytoplasm"/>
    <property type="evidence" value="ECO:0007669"/>
    <property type="project" value="TreeGrafter"/>
</dbReference>
<keyword evidence="4" id="KW-0862">Zinc</keyword>
<keyword evidence="1" id="KW-0479">Metal-binding</keyword>
<dbReference type="RefSeq" id="XP_064681702.1">
    <property type="nucleotide sequence ID" value="XM_064822016.1"/>
</dbReference>
<feature type="region of interest" description="Disordered" evidence="6">
    <location>
        <begin position="279"/>
        <end position="319"/>
    </location>
</feature>
<gene>
    <name evidence="8" type="ORF">ATC70_002645</name>
</gene>
<proteinExistence type="predicted"/>
<reference evidence="8 9" key="1">
    <citation type="submission" date="2022-11" db="EMBL/GenBank/DDBJ databases">
        <title>Mucor velutinosus strain NIH1002 WGS.</title>
        <authorList>
            <person name="Subramanian P."/>
            <person name="Mullikin J.C."/>
            <person name="Segre J.A."/>
            <person name="Zelazny A.M."/>
        </authorList>
    </citation>
    <scope>NUCLEOTIDE SEQUENCE [LARGE SCALE GENOMIC DNA]</scope>
    <source>
        <strain evidence="8 9">NIH1002</strain>
    </source>
</reference>
<dbReference type="SUPFAM" id="SSF57863">
    <property type="entry name" value="ArfGap/RecO-like zinc finger"/>
    <property type="match status" value="1"/>
</dbReference>
<feature type="domain" description="Arf-GAP" evidence="7">
    <location>
        <begin position="14"/>
        <end position="129"/>
    </location>
</feature>
<protein>
    <recommendedName>
        <fullName evidence="7">Arf-GAP domain-containing protein</fullName>
    </recommendedName>
</protein>
<evidence type="ECO:0000313" key="8">
    <source>
        <dbReference type="EMBL" id="KAK4515036.1"/>
    </source>
</evidence>
<keyword evidence="2" id="KW-0677">Repeat</keyword>
<dbReference type="Gene3D" id="1.10.220.150">
    <property type="entry name" value="Arf GTPase activating protein"/>
    <property type="match status" value="1"/>
</dbReference>
<dbReference type="InterPro" id="IPR038508">
    <property type="entry name" value="ArfGAP_dom_sf"/>
</dbReference>
<dbReference type="InterPro" id="IPR037278">
    <property type="entry name" value="ARFGAP/RecO"/>
</dbReference>
<dbReference type="PANTHER" id="PTHR46134">
    <property type="entry name" value="DRONGO, ISOFORM F"/>
    <property type="match status" value="1"/>
</dbReference>
<dbReference type="EMBL" id="JASEJX010000015">
    <property type="protein sequence ID" value="KAK4515036.1"/>
    <property type="molecule type" value="Genomic_DNA"/>
</dbReference>
<evidence type="ECO:0000256" key="3">
    <source>
        <dbReference type="ARBA" id="ARBA00022771"/>
    </source>
</evidence>
<dbReference type="GO" id="GO:0005096">
    <property type="term" value="F:GTPase activator activity"/>
    <property type="evidence" value="ECO:0007669"/>
    <property type="project" value="InterPro"/>
</dbReference>
<dbReference type="InterPro" id="IPR001164">
    <property type="entry name" value="ArfGAP_dom"/>
</dbReference>
<dbReference type="Proteomes" id="UP001304243">
    <property type="component" value="Unassembled WGS sequence"/>
</dbReference>
<sequence>MAALIAKKQEEWNSQKVRDLLRLPENKKCFDCPTKSPFFVNVSIQTFVCTRCSGLVREVGHRVKSISASKFSGPEIVALQHGGNEVARTIWLSNYNMNTAEPESDGDVRLFMRQKYYEQKWLDRKKGVAHAERVKRIITETYNEEGIRRVPSPKVAKRQSLNVATTTERPKIVPTPSWVDDNVPIGLIPTVKTNATTVDLLLNDDLMLSPKSPTFPSPPQPSNSTSRRLPIAPLASAPQSQKPTPAAVQPAKNDFFSELAALNPVKPVATATYSGGILQPNSPSSSSPLTSNFQIPTPTSPIAQQKAATTASNNNSRPINLDPYAALRDLSIGSKPVTPPPMTKMESSDSLSFGDFQKSPTTATFTAFKTTPTNNALFSDLDPLFKR</sequence>
<evidence type="ECO:0000256" key="1">
    <source>
        <dbReference type="ARBA" id="ARBA00022723"/>
    </source>
</evidence>
<dbReference type="PRINTS" id="PR00405">
    <property type="entry name" value="REVINTRACTNG"/>
</dbReference>
<dbReference type="SMART" id="SM00105">
    <property type="entry name" value="ArfGap"/>
    <property type="match status" value="1"/>
</dbReference>
<dbReference type="Pfam" id="PF01412">
    <property type="entry name" value="ArfGap"/>
    <property type="match status" value="1"/>
</dbReference>
<keyword evidence="9" id="KW-1185">Reference proteome</keyword>
<comment type="caution">
    <text evidence="8">The sequence shown here is derived from an EMBL/GenBank/DDBJ whole genome shotgun (WGS) entry which is preliminary data.</text>
</comment>
<dbReference type="CDD" id="cd08838">
    <property type="entry name" value="ArfGap_AGFG"/>
    <property type="match status" value="1"/>
</dbReference>
<organism evidence="8 9">
    <name type="scientific">Mucor velutinosus</name>
    <dbReference type="NCBI Taxonomy" id="708070"/>
    <lineage>
        <taxon>Eukaryota</taxon>
        <taxon>Fungi</taxon>
        <taxon>Fungi incertae sedis</taxon>
        <taxon>Mucoromycota</taxon>
        <taxon>Mucoromycotina</taxon>
        <taxon>Mucoromycetes</taxon>
        <taxon>Mucorales</taxon>
        <taxon>Mucorineae</taxon>
        <taxon>Mucoraceae</taxon>
        <taxon>Mucor</taxon>
    </lineage>
</organism>
<evidence type="ECO:0000259" key="7">
    <source>
        <dbReference type="PROSITE" id="PS50115"/>
    </source>
</evidence>
<dbReference type="InterPro" id="IPR052248">
    <property type="entry name" value="Arf-GAP_FG-repeat_protein"/>
</dbReference>
<evidence type="ECO:0000313" key="9">
    <source>
        <dbReference type="Proteomes" id="UP001304243"/>
    </source>
</evidence>